<evidence type="ECO:0000313" key="4">
    <source>
        <dbReference type="EMBL" id="HAS6680117.1"/>
    </source>
</evidence>
<organism evidence="2">
    <name type="scientific">Vibrio parahaemolyticus</name>
    <dbReference type="NCBI Taxonomy" id="670"/>
    <lineage>
        <taxon>Bacteria</taxon>
        <taxon>Pseudomonadati</taxon>
        <taxon>Pseudomonadota</taxon>
        <taxon>Gammaproteobacteria</taxon>
        <taxon>Vibrionales</taxon>
        <taxon>Vibrionaceae</taxon>
        <taxon>Vibrio</taxon>
    </lineage>
</organism>
<reference evidence="2" key="2">
    <citation type="journal article" date="2015" name="Dis. Aquat. Organ.">
        <title>Photorhabdus insect-related (Pir) toxin-like genes in a plasmid of Vibrio parahaemolyticus, the causative agent of acute hepatopancreatic necrosis disease (AHPND) of shrimp.</title>
        <authorList>
            <person name="Han J.E."/>
            <person name="Tang K.F."/>
            <person name="Tran L.H."/>
            <person name="Lightner D.V."/>
        </authorList>
    </citation>
    <scope>NUCLEOTIDE SEQUENCE</scope>
    <source>
        <strain evidence="2">13-028/A3</strain>
        <plasmid evidence="2">pVPA3-1</plasmid>
    </source>
</reference>
<geneLocation type="plasmid" evidence="2">
    <name>pVPA3-1</name>
</geneLocation>
<evidence type="ECO:0000313" key="6">
    <source>
        <dbReference type="Proteomes" id="UP000464718"/>
    </source>
</evidence>
<dbReference type="Proteomes" id="UP000856022">
    <property type="component" value="Unassembled WGS sequence"/>
</dbReference>
<dbReference type="RefSeq" id="WP_025788937.1">
    <property type="nucleotide sequence ID" value="NC_025152.1"/>
</dbReference>
<protein>
    <submittedName>
        <fullName evidence="2">Tyrosine--tRNA ligase</fullName>
    </submittedName>
    <submittedName>
        <fullName evidence="3">Tyrosine-tRNA ligase</fullName>
    </submittedName>
</protein>
<dbReference type="EMBL" id="CP034304">
    <property type="protein sequence ID" value="QHH13421.1"/>
    <property type="molecule type" value="Genomic_DNA"/>
</dbReference>
<geneLocation type="plasmid" evidence="3">
    <name>pVA1</name>
</geneLocation>
<keyword evidence="2" id="KW-0614">Plasmid</keyword>
<dbReference type="Proteomes" id="UP000464718">
    <property type="component" value="Plasmid pvpsd2016-5"/>
</dbReference>
<dbReference type="EMBL" id="KM067908">
    <property type="protein sequence ID" value="AIL49934.1"/>
    <property type="molecule type" value="Genomic_DNA"/>
</dbReference>
<keyword evidence="2" id="KW-0436">Ligase</keyword>
<dbReference type="EMBL" id="DACQKT010000025">
    <property type="protein sequence ID" value="HAS6680117.1"/>
    <property type="molecule type" value="Genomic_DNA"/>
</dbReference>
<dbReference type="AlphaFoldDB" id="A0A077EME3"/>
<evidence type="ECO:0000313" key="5">
    <source>
        <dbReference type="EMBL" id="QHH13421.1"/>
    </source>
</evidence>
<reference evidence="3" key="3">
    <citation type="journal article" date="2015" name="Proc. Natl. Acad. Sci. U.S.A.">
        <title>The opportunistic marine pathogen Vibrio parahaemolyticus becomes virulent by acquiring a plasmid that expresses a deadly toxin.</title>
        <authorList>
            <person name="Lee C.T."/>
            <person name="Chen I.T."/>
            <person name="Yang Y.T."/>
            <person name="Ko T.P."/>
            <person name="Huang Y.T."/>
            <person name="Huang J.Y."/>
            <person name="Huang M.F."/>
            <person name="Lin S.J."/>
            <person name="Chen C.Y."/>
            <person name="Lin S.S."/>
            <person name="Lightner D.V."/>
            <person name="Wang H.C."/>
            <person name="Wang A.H."/>
            <person name="Wang H.C."/>
            <person name="Hor L.I."/>
            <person name="Lo C.F."/>
        </authorList>
    </citation>
    <scope>NUCLEOTIDE SEQUENCE</scope>
    <source>
        <strain evidence="3">3HP</strain>
        <plasmid evidence="3">pVA1</plasmid>
    </source>
</reference>
<reference evidence="4" key="4">
    <citation type="journal article" date="2018" name="Genome Biol.">
        <title>SKESA: strategic k-mer extension for scrupulous assemblies.</title>
        <authorList>
            <person name="Souvorov A."/>
            <person name="Agarwala R."/>
            <person name="Lipman D.J."/>
        </authorList>
    </citation>
    <scope>NUCLEOTIDE SEQUENCE</scope>
    <source>
        <strain evidence="4">1930</strain>
    </source>
</reference>
<geneLocation type="plasmid" evidence="5">
    <name>pVPSD2016-5</name>
</geneLocation>
<accession>A0A077EME3</accession>
<feature type="region of interest" description="Disordered" evidence="1">
    <location>
        <begin position="25"/>
        <end position="50"/>
    </location>
</feature>
<dbReference type="EMBL" id="KP324996">
    <property type="protein sequence ID" value="AKC05686.1"/>
    <property type="molecule type" value="Genomic_DNA"/>
</dbReference>
<reference evidence="5 6" key="5">
    <citation type="submission" date="2018-12" db="EMBL/GenBank/DDBJ databases">
        <title>Genomic insights into the evolutionary origins and pathogenicity of five Vibrio parahaemolyticus strains isolated from the shrimp with acute hepatopancreatic necrosis disease (AHPND).</title>
        <authorList>
            <person name="Yang Q."/>
            <person name="Dong X."/>
            <person name="Xie G."/>
            <person name="Fu S."/>
            <person name="Zou P."/>
            <person name="Sun J."/>
            <person name="Wang Y."/>
            <person name="Huang J."/>
        </authorList>
    </citation>
    <scope>NUCLEOTIDE SEQUENCE [LARGE SCALE GENOMIC DNA]</scope>
    <source>
        <strain evidence="5 6">20160303005-1</strain>
        <plasmid evidence="5">pVPSD2016-5</plasmid>
        <plasmid evidence="6">pvpsd2016-5</plasmid>
    </source>
</reference>
<proteinExistence type="predicted"/>
<sequence>MLSRSNLKAQEKKVKEADAFVDGADSKVSRTVGRPKQKGEKREPVTVSLTKSEAQQLDKIHKRLNVISYSKDEDFSLDRSSFIRAIAERCENMSDEELWKWFNYHK</sequence>
<gene>
    <name evidence="5" type="ORF">EHC69_29640</name>
    <name evidence="4" type="ORF">I7278_25390</name>
    <name evidence="3" type="ORF">pVA1066</name>
</gene>
<evidence type="ECO:0000256" key="1">
    <source>
        <dbReference type="SAM" id="MobiDB-lite"/>
    </source>
</evidence>
<name>A0A077EME3_VIBPH</name>
<dbReference type="GO" id="GO:0016874">
    <property type="term" value="F:ligase activity"/>
    <property type="evidence" value="ECO:0007669"/>
    <property type="project" value="UniProtKB-KW"/>
</dbReference>
<reference evidence="4" key="6">
    <citation type="submission" date="2019-12" db="EMBL/GenBank/DDBJ databases">
        <authorList>
            <consortium name="NCBI Pathogen Detection Project"/>
        </authorList>
    </citation>
    <scope>NUCLEOTIDE SEQUENCE</scope>
    <source>
        <strain evidence="4">1930</strain>
    </source>
</reference>
<reference evidence="3" key="1">
    <citation type="submission" date="2014-12" db="EMBL/GenBank/DDBJ databases">
        <authorList>
            <person name="Lee C.-T."/>
            <person name="Chen I.-T."/>
            <person name="Yang Y.-T."/>
            <person name="Chen C.-Y."/>
            <person name="Lo C.-F."/>
        </authorList>
    </citation>
    <scope>NUCLEOTIDE SEQUENCE</scope>
    <source>
        <strain evidence="3">3HP</strain>
        <plasmid evidence="3">pVA1</plasmid>
    </source>
</reference>
<evidence type="ECO:0000313" key="3">
    <source>
        <dbReference type="EMBL" id="AKC05686.1"/>
    </source>
</evidence>
<geneLocation type="plasmid" evidence="6">
    <name>pvpsd2016-5</name>
</geneLocation>
<evidence type="ECO:0000313" key="2">
    <source>
        <dbReference type="EMBL" id="AIL49934.1"/>
    </source>
</evidence>